<accession>A0ABD2QBL4</accession>
<name>A0ABD2QBL4_9PLAT</name>
<evidence type="ECO:0000256" key="4">
    <source>
        <dbReference type="PIRSR" id="PIRSR601820-1"/>
    </source>
</evidence>
<reference evidence="8 9" key="1">
    <citation type="submission" date="2024-11" db="EMBL/GenBank/DDBJ databases">
        <title>Adaptive evolution of stress response genes in parasites aligns with host niche diversity.</title>
        <authorList>
            <person name="Hahn C."/>
            <person name="Resl P."/>
        </authorList>
    </citation>
    <scope>NUCLEOTIDE SEQUENCE [LARGE SCALE GENOMIC DNA]</scope>
    <source>
        <strain evidence="8">EGGRZ-B1_66</strain>
        <tissue evidence="8">Body</tissue>
    </source>
</reference>
<protein>
    <recommendedName>
        <fullName evidence="7">NTR domain-containing protein</fullName>
    </recommendedName>
</protein>
<evidence type="ECO:0000313" key="8">
    <source>
        <dbReference type="EMBL" id="KAL3316151.1"/>
    </source>
</evidence>
<keyword evidence="6" id="KW-0732">Signal</keyword>
<keyword evidence="4" id="KW-0862">Zinc</keyword>
<feature type="chain" id="PRO_5044831487" description="NTR domain-containing protein" evidence="6">
    <location>
        <begin position="20"/>
        <end position="239"/>
    </location>
</feature>
<comment type="caution">
    <text evidence="8">The sequence shown here is derived from an EMBL/GenBank/DDBJ whole genome shotgun (WGS) entry which is preliminary data.</text>
</comment>
<comment type="subcellular location">
    <subcellularLocation>
        <location evidence="1">Secreted</location>
    </subcellularLocation>
</comment>
<gene>
    <name evidence="8" type="ORF">Ciccas_005207</name>
</gene>
<sequence>MDAIVLILRLYLLLHLTTCVELHYRNGTQLRRWTRYRRNYNEYYQNRYGHVQPTFIQGDNLEKRIRRTEKLIPYQSDEQSAFSQRHEKFSLKDVRPSSKSPLSHAFGSNWKTKVCRSCGTAMLQDSFCNEDFVIKVYTYSMAQLPNGDYQYLVYVHEVYKAQDEKDRLFVKGKLAEIIHHCDKFQAALQVYQVYLITGLYNEGKAMVDSCSWKRSTKEVTMAQWKFLEAGYAKNCGYCQ</sequence>
<feature type="disulfide bond" evidence="5">
    <location>
        <begin position="128"/>
        <end position="235"/>
    </location>
</feature>
<dbReference type="GO" id="GO:0005576">
    <property type="term" value="C:extracellular region"/>
    <property type="evidence" value="ECO:0007669"/>
    <property type="project" value="UniProtKB-SubCell"/>
</dbReference>
<dbReference type="SUPFAM" id="SSF50242">
    <property type="entry name" value="TIMP-like"/>
    <property type="match status" value="1"/>
</dbReference>
<feature type="signal peptide" evidence="6">
    <location>
        <begin position="1"/>
        <end position="19"/>
    </location>
</feature>
<dbReference type="Gene3D" id="2.40.50.120">
    <property type="match status" value="1"/>
</dbReference>
<dbReference type="EMBL" id="JBJKFK010000591">
    <property type="protein sequence ID" value="KAL3316151.1"/>
    <property type="molecule type" value="Genomic_DNA"/>
</dbReference>
<dbReference type="InterPro" id="IPR001820">
    <property type="entry name" value="TIMP"/>
</dbReference>
<dbReference type="PANTHER" id="PTHR11844:SF33">
    <property type="entry name" value="TISSUE INHIBITOR OF METALLOPROTEINASE"/>
    <property type="match status" value="1"/>
</dbReference>
<feature type="binding site" evidence="4">
    <location>
        <position position="115"/>
    </location>
    <ligand>
        <name>Zn(2+)</name>
        <dbReference type="ChEBI" id="CHEBI:29105"/>
        <note>ligand shared with metalloproteinase partner</note>
    </ligand>
</feature>
<dbReference type="InterPro" id="IPR001134">
    <property type="entry name" value="Netrin_domain"/>
</dbReference>
<evidence type="ECO:0000313" key="9">
    <source>
        <dbReference type="Proteomes" id="UP001626550"/>
    </source>
</evidence>
<feature type="disulfide bond" evidence="5">
    <location>
        <begin position="118"/>
        <end position="210"/>
    </location>
</feature>
<dbReference type="PANTHER" id="PTHR11844">
    <property type="entry name" value="METALLOPROTEASE INHIBITOR"/>
    <property type="match status" value="1"/>
</dbReference>
<dbReference type="InterPro" id="IPR008993">
    <property type="entry name" value="TIMP-like_OB-fold"/>
</dbReference>
<evidence type="ECO:0000256" key="3">
    <source>
        <dbReference type="ARBA" id="ARBA00023157"/>
    </source>
</evidence>
<keyword evidence="3 5" id="KW-1015">Disulfide bond</keyword>
<evidence type="ECO:0000259" key="7">
    <source>
        <dbReference type="PROSITE" id="PS50189"/>
    </source>
</evidence>
<feature type="non-terminal residue" evidence="8">
    <location>
        <position position="239"/>
    </location>
</feature>
<dbReference type="Proteomes" id="UP001626550">
    <property type="component" value="Unassembled WGS sequence"/>
</dbReference>
<evidence type="ECO:0000256" key="1">
    <source>
        <dbReference type="ARBA" id="ARBA00004613"/>
    </source>
</evidence>
<evidence type="ECO:0000256" key="2">
    <source>
        <dbReference type="ARBA" id="ARBA00022525"/>
    </source>
</evidence>
<keyword evidence="2" id="KW-0964">Secreted</keyword>
<proteinExistence type="predicted"/>
<keyword evidence="4" id="KW-0479">Metal-binding</keyword>
<keyword evidence="9" id="KW-1185">Reference proteome</keyword>
<organism evidence="8 9">
    <name type="scientific">Cichlidogyrus casuarinus</name>
    <dbReference type="NCBI Taxonomy" id="1844966"/>
    <lineage>
        <taxon>Eukaryota</taxon>
        <taxon>Metazoa</taxon>
        <taxon>Spiralia</taxon>
        <taxon>Lophotrochozoa</taxon>
        <taxon>Platyhelminthes</taxon>
        <taxon>Monogenea</taxon>
        <taxon>Monopisthocotylea</taxon>
        <taxon>Dactylogyridea</taxon>
        <taxon>Ancyrocephalidae</taxon>
        <taxon>Cichlidogyrus</taxon>
    </lineage>
</organism>
<evidence type="ECO:0000256" key="6">
    <source>
        <dbReference type="SAM" id="SignalP"/>
    </source>
</evidence>
<dbReference type="Pfam" id="PF00965">
    <property type="entry name" value="TIMP"/>
    <property type="match status" value="1"/>
</dbReference>
<feature type="disulfide bond" evidence="5">
    <location>
        <begin position="115"/>
        <end position="181"/>
    </location>
</feature>
<feature type="domain" description="NTR" evidence="7">
    <location>
        <begin position="115"/>
        <end position="235"/>
    </location>
</feature>
<dbReference type="PROSITE" id="PS50189">
    <property type="entry name" value="NTR"/>
    <property type="match status" value="1"/>
</dbReference>
<dbReference type="AlphaFoldDB" id="A0ABD2QBL4"/>
<evidence type="ECO:0000256" key="5">
    <source>
        <dbReference type="PIRSR" id="PIRSR601820-3"/>
    </source>
</evidence>